<organism evidence="1 2">
    <name type="scientific">Trifolium pratense</name>
    <name type="common">Red clover</name>
    <dbReference type="NCBI Taxonomy" id="57577"/>
    <lineage>
        <taxon>Eukaryota</taxon>
        <taxon>Viridiplantae</taxon>
        <taxon>Streptophyta</taxon>
        <taxon>Embryophyta</taxon>
        <taxon>Tracheophyta</taxon>
        <taxon>Spermatophyta</taxon>
        <taxon>Magnoliopsida</taxon>
        <taxon>eudicotyledons</taxon>
        <taxon>Gunneridae</taxon>
        <taxon>Pentapetalae</taxon>
        <taxon>rosids</taxon>
        <taxon>fabids</taxon>
        <taxon>Fabales</taxon>
        <taxon>Fabaceae</taxon>
        <taxon>Papilionoideae</taxon>
        <taxon>50 kb inversion clade</taxon>
        <taxon>NPAAA clade</taxon>
        <taxon>Hologalegina</taxon>
        <taxon>IRL clade</taxon>
        <taxon>Trifolieae</taxon>
        <taxon>Trifolium</taxon>
    </lineage>
</organism>
<comment type="caution">
    <text evidence="1">The sequence shown here is derived from an EMBL/GenBank/DDBJ whole genome shotgun (WGS) entry which is preliminary data.</text>
</comment>
<accession>A0ACB0K9U7</accession>
<dbReference type="EMBL" id="CASHSV030000206">
    <property type="protein sequence ID" value="CAJ2653113.1"/>
    <property type="molecule type" value="Genomic_DNA"/>
</dbReference>
<dbReference type="Proteomes" id="UP001177021">
    <property type="component" value="Unassembled WGS sequence"/>
</dbReference>
<sequence length="260" mass="29972">MENTIGVRKGAWTYEEDKLLKDCINKYGEGKWHLVPQRAGLNRCRKSCRLRWLNYLSPTIYRGSFAEDEIDMIIRLHNLLGNRWSLIAGRLPGRTANDVKNYWNAHLLKKVVAIKEEEKKNEKHKETTMKAHEVIKPQPRTFSTNWLKEKHNNIVSQPILLASNKDDTIPTYHDDQSEIMVPNHIGIDCASSSKSSLGNAPIPCAMSMDSLWNLEEPVGSEIIGSCSSFHEENYNDMEFPNVDDSFWDSNLYDFDSLWDL</sequence>
<reference evidence="1" key="1">
    <citation type="submission" date="2023-10" db="EMBL/GenBank/DDBJ databases">
        <authorList>
            <person name="Rodriguez Cubillos JULIANA M."/>
            <person name="De Vega J."/>
        </authorList>
    </citation>
    <scope>NUCLEOTIDE SEQUENCE</scope>
</reference>
<evidence type="ECO:0000313" key="1">
    <source>
        <dbReference type="EMBL" id="CAJ2653113.1"/>
    </source>
</evidence>
<protein>
    <submittedName>
        <fullName evidence="1">Uncharacterized protein</fullName>
    </submittedName>
</protein>
<name>A0ACB0K9U7_TRIPR</name>
<keyword evidence="2" id="KW-1185">Reference proteome</keyword>
<gene>
    <name evidence="1" type="ORF">MILVUS5_LOCUS20505</name>
</gene>
<proteinExistence type="predicted"/>
<evidence type="ECO:0000313" key="2">
    <source>
        <dbReference type="Proteomes" id="UP001177021"/>
    </source>
</evidence>